<feature type="transmembrane region" description="Helical" evidence="8">
    <location>
        <begin position="338"/>
        <end position="359"/>
    </location>
</feature>
<evidence type="ECO:0000256" key="3">
    <source>
        <dbReference type="ARBA" id="ARBA00022475"/>
    </source>
</evidence>
<dbReference type="OrthoDB" id="9787129at2"/>
<proteinExistence type="inferred from homology"/>
<dbReference type="PANTHER" id="PTHR30354:SF22">
    <property type="entry name" value="HIGH-AFFINITY GLUCONATE TRANSPORTER"/>
    <property type="match status" value="1"/>
</dbReference>
<dbReference type="Pfam" id="PF02447">
    <property type="entry name" value="GntP_permease"/>
    <property type="match status" value="2"/>
</dbReference>
<feature type="transmembrane region" description="Helical" evidence="8">
    <location>
        <begin position="501"/>
        <end position="522"/>
    </location>
</feature>
<feature type="transmembrane region" description="Helical" evidence="8">
    <location>
        <begin position="371"/>
        <end position="396"/>
    </location>
</feature>
<gene>
    <name evidence="9" type="primary">idnT</name>
    <name evidence="9" type="ORF">EC9_46760</name>
</gene>
<dbReference type="GO" id="GO:0015128">
    <property type="term" value="F:gluconate transmembrane transporter activity"/>
    <property type="evidence" value="ECO:0007669"/>
    <property type="project" value="InterPro"/>
</dbReference>
<keyword evidence="2" id="KW-0813">Transport</keyword>
<keyword evidence="6 8" id="KW-0472">Membrane</keyword>
<evidence type="ECO:0000256" key="1">
    <source>
        <dbReference type="ARBA" id="ARBA00004651"/>
    </source>
</evidence>
<evidence type="ECO:0000313" key="10">
    <source>
        <dbReference type="Proteomes" id="UP000319557"/>
    </source>
</evidence>
<evidence type="ECO:0000256" key="2">
    <source>
        <dbReference type="ARBA" id="ARBA00022448"/>
    </source>
</evidence>
<dbReference type="PANTHER" id="PTHR30354">
    <property type="entry name" value="GNT FAMILY GLUCONATE TRANSPORTER"/>
    <property type="match status" value="1"/>
</dbReference>
<feature type="transmembrane region" description="Helical" evidence="8">
    <location>
        <begin position="421"/>
        <end position="448"/>
    </location>
</feature>
<comment type="similarity">
    <text evidence="7">Belongs to the GntP permease family.</text>
</comment>
<accession>A0A517M6F8</accession>
<feature type="transmembrane region" description="Helical" evidence="8">
    <location>
        <begin position="120"/>
        <end position="143"/>
    </location>
</feature>
<name>A0A517M6F8_9BACT</name>
<dbReference type="GO" id="GO:0005886">
    <property type="term" value="C:plasma membrane"/>
    <property type="evidence" value="ECO:0007669"/>
    <property type="project" value="UniProtKB-SubCell"/>
</dbReference>
<feature type="transmembrane region" description="Helical" evidence="8">
    <location>
        <begin position="460"/>
        <end position="481"/>
    </location>
</feature>
<feature type="transmembrane region" description="Helical" evidence="8">
    <location>
        <begin position="245"/>
        <end position="265"/>
    </location>
</feature>
<keyword evidence="5 8" id="KW-1133">Transmembrane helix</keyword>
<evidence type="ECO:0000256" key="8">
    <source>
        <dbReference type="SAM" id="Phobius"/>
    </source>
</evidence>
<feature type="transmembrane region" description="Helical" evidence="8">
    <location>
        <begin position="195"/>
        <end position="217"/>
    </location>
</feature>
<organism evidence="9 10">
    <name type="scientific">Rosistilla ulvae</name>
    <dbReference type="NCBI Taxonomy" id="1930277"/>
    <lineage>
        <taxon>Bacteria</taxon>
        <taxon>Pseudomonadati</taxon>
        <taxon>Planctomycetota</taxon>
        <taxon>Planctomycetia</taxon>
        <taxon>Pirellulales</taxon>
        <taxon>Pirellulaceae</taxon>
        <taxon>Rosistilla</taxon>
    </lineage>
</organism>
<dbReference type="RefSeq" id="WP_145348277.1">
    <property type="nucleotide sequence ID" value="NZ_CP036261.1"/>
</dbReference>
<evidence type="ECO:0000256" key="6">
    <source>
        <dbReference type="ARBA" id="ARBA00023136"/>
    </source>
</evidence>
<feature type="transmembrane region" description="Helical" evidence="8">
    <location>
        <begin position="155"/>
        <end position="175"/>
    </location>
</feature>
<comment type="subcellular location">
    <subcellularLocation>
        <location evidence="1">Cell membrane</location>
        <topology evidence="1">Multi-pass membrane protein</topology>
    </subcellularLocation>
</comment>
<protein>
    <submittedName>
        <fullName evidence="9">Gnt-II system L-idonate transporter</fullName>
    </submittedName>
</protein>
<dbReference type="InterPro" id="IPR003474">
    <property type="entry name" value="Glcn_transporter"/>
</dbReference>
<dbReference type="EMBL" id="CP036261">
    <property type="protein sequence ID" value="QDS90468.1"/>
    <property type="molecule type" value="Genomic_DNA"/>
</dbReference>
<dbReference type="AlphaFoldDB" id="A0A517M6F8"/>
<evidence type="ECO:0000313" key="9">
    <source>
        <dbReference type="EMBL" id="QDS90468.1"/>
    </source>
</evidence>
<keyword evidence="4 8" id="KW-0812">Transmembrane</keyword>
<reference evidence="9 10" key="1">
    <citation type="submission" date="2019-02" db="EMBL/GenBank/DDBJ databases">
        <title>Deep-cultivation of Planctomycetes and their phenomic and genomic characterization uncovers novel biology.</title>
        <authorList>
            <person name="Wiegand S."/>
            <person name="Jogler M."/>
            <person name="Boedeker C."/>
            <person name="Pinto D."/>
            <person name="Vollmers J."/>
            <person name="Rivas-Marin E."/>
            <person name="Kohn T."/>
            <person name="Peeters S.H."/>
            <person name="Heuer A."/>
            <person name="Rast P."/>
            <person name="Oberbeckmann S."/>
            <person name="Bunk B."/>
            <person name="Jeske O."/>
            <person name="Meyerdierks A."/>
            <person name="Storesund J.E."/>
            <person name="Kallscheuer N."/>
            <person name="Luecker S."/>
            <person name="Lage O.M."/>
            <person name="Pohl T."/>
            <person name="Merkel B.J."/>
            <person name="Hornburger P."/>
            <person name="Mueller R.-W."/>
            <person name="Bruemmer F."/>
            <person name="Labrenz M."/>
            <person name="Spormann A.M."/>
            <person name="Op den Camp H."/>
            <person name="Overmann J."/>
            <person name="Amann R."/>
            <person name="Jetten M.S.M."/>
            <person name="Mascher T."/>
            <person name="Medema M.H."/>
            <person name="Devos D.P."/>
            <person name="Kaster A.-K."/>
            <person name="Ovreas L."/>
            <person name="Rohde M."/>
            <person name="Galperin M.Y."/>
            <person name="Jogler C."/>
        </authorList>
    </citation>
    <scope>NUCLEOTIDE SEQUENCE [LARGE SCALE GENOMIC DNA]</scope>
    <source>
        <strain evidence="9 10">EC9</strain>
    </source>
</reference>
<keyword evidence="10" id="KW-1185">Reference proteome</keyword>
<evidence type="ECO:0000256" key="7">
    <source>
        <dbReference type="ARBA" id="ARBA00049663"/>
    </source>
</evidence>
<evidence type="ECO:0000256" key="4">
    <source>
        <dbReference type="ARBA" id="ARBA00022692"/>
    </source>
</evidence>
<dbReference type="Proteomes" id="UP000319557">
    <property type="component" value="Chromosome"/>
</dbReference>
<sequence>MIHPLIVMAIGIALVIGLIMWLRVNAFIALLIAAISVSLLTLEPVPQPTGAGDSTSQSVGYRLAGDAMSRVTAAFGETCGNIAIVIALAAVIGTCMMDSGAADRIVRAFMSMLGEKRAPWALMGSGYVLAIPVFFDTVFYLLVPLARSFYRRTGGAYLKCILAISAGGAITHTLVPPTPGPLTMAANLGIDMGTMILIGAMVALPAAIAGILVAGLLDRMFDIPMREVAGHEEPEPLADDQLPSLFASLLPVLLPVVMIALHTVASTLSSRELLTKAEVEAVAQGTTLDAQVAAIQAEAELAGKNVSKDEVLKQVKAETLAEYGAPGFFTNASRVTNVVGNPAFALLISTIIAMGVYIRQRTPSRQDVAKMVELSLMSGGVIILITAAGSAFGAMLKQGGVGDSIRQIAENTFGDTSPGTVMLFLGFGLASLLKIAQGSSTAAMIIVSGMMAGIIDGTELPYGTVYIATAIGAGSLVGSWMNDSGFWIFAKMGGLTEGEALKTWTPLLAVLGIVGMAATLVLSRIMP</sequence>
<feature type="transmembrane region" description="Helical" evidence="8">
    <location>
        <begin position="78"/>
        <end position="100"/>
    </location>
</feature>
<dbReference type="KEGG" id="ruv:EC9_46760"/>
<keyword evidence="3" id="KW-1003">Cell membrane</keyword>
<feature type="transmembrane region" description="Helical" evidence="8">
    <location>
        <begin position="6"/>
        <end position="33"/>
    </location>
</feature>
<evidence type="ECO:0000256" key="5">
    <source>
        <dbReference type="ARBA" id="ARBA00022989"/>
    </source>
</evidence>